<feature type="region of interest" description="Disordered" evidence="1">
    <location>
        <begin position="257"/>
        <end position="279"/>
    </location>
</feature>
<dbReference type="EMBL" id="JARBHB010000003">
    <property type="protein sequence ID" value="KAJ8891069.1"/>
    <property type="molecule type" value="Genomic_DNA"/>
</dbReference>
<organism evidence="2 3">
    <name type="scientific">Dryococelus australis</name>
    <dbReference type="NCBI Taxonomy" id="614101"/>
    <lineage>
        <taxon>Eukaryota</taxon>
        <taxon>Metazoa</taxon>
        <taxon>Ecdysozoa</taxon>
        <taxon>Arthropoda</taxon>
        <taxon>Hexapoda</taxon>
        <taxon>Insecta</taxon>
        <taxon>Pterygota</taxon>
        <taxon>Neoptera</taxon>
        <taxon>Polyneoptera</taxon>
        <taxon>Phasmatodea</taxon>
        <taxon>Verophasmatodea</taxon>
        <taxon>Anareolatae</taxon>
        <taxon>Phasmatidae</taxon>
        <taxon>Eurycanthinae</taxon>
        <taxon>Dryococelus</taxon>
    </lineage>
</organism>
<dbReference type="Proteomes" id="UP001159363">
    <property type="component" value="Chromosome 3"/>
</dbReference>
<proteinExistence type="predicted"/>
<evidence type="ECO:0000313" key="2">
    <source>
        <dbReference type="EMBL" id="KAJ8891069.1"/>
    </source>
</evidence>
<comment type="caution">
    <text evidence="2">The sequence shown here is derived from an EMBL/GenBank/DDBJ whole genome shotgun (WGS) entry which is preliminary data.</text>
</comment>
<feature type="compositionally biased region" description="Basic residues" evidence="1">
    <location>
        <begin position="266"/>
        <end position="275"/>
    </location>
</feature>
<gene>
    <name evidence="2" type="ORF">PR048_010578</name>
</gene>
<name>A0ABQ9I498_9NEOP</name>
<sequence length="575" mass="64769">MARVDWSGGLQGHEGRCFQRALGAGKPLRWRLLTQSCLVPDEVPRRKTGDVGGGEGWPLCRRRTPGVTPPTFNTPSPPSCCHPFPHLLLLLFNTLLLLRAPSLSSPRTPFTQCFTTAFLPSCVSNARSRLQNRSPTSISIQSAHIFTKESQESTGSTSSCTAAFPSGVLQLKVSFAPRRLRCEEQEAACRRISPLKGISRKFPLARLLLVRAVVHRWRWRSLSDNKRKMGCRRERRRRDSLSVLLSSPAEKLITEQLYKGNPIKEKQRKKKRGPGGKKSAQTFIEAPVMVWYHFVRTNRQEPMSGWVDHESNPGTLEREFAALPLRHREYLKQCVNVSGGSGRVTFGRDRSENRGEQRKKKGGGGGEAQKYRKRHSIKLLVITSAGEPACISRNCPPCVSRLMTAAESELGVGEGHGHIMKKSCRVAMATGILRASPLPPTITPAHQAVIYHFCEYMYAHSGALTQRPQLVTIDADRWHSPTSALAHVTLAEMRTTYFQELKDFKIYLRVHVFNTHICVQEQKGRTTLVTNFSINYHNTFKKFASLTKNSLKTAERIFVIESAFYTVDEYLNYKN</sequence>
<reference evidence="2 3" key="1">
    <citation type="submission" date="2023-02" db="EMBL/GenBank/DDBJ databases">
        <title>LHISI_Scaffold_Assembly.</title>
        <authorList>
            <person name="Stuart O.P."/>
            <person name="Cleave R."/>
            <person name="Magrath M.J.L."/>
            <person name="Mikheyev A.S."/>
        </authorList>
    </citation>
    <scope>NUCLEOTIDE SEQUENCE [LARGE SCALE GENOMIC DNA]</scope>
    <source>
        <strain evidence="2">Daus_M_001</strain>
        <tissue evidence="2">Leg muscle</tissue>
    </source>
</reference>
<protein>
    <submittedName>
        <fullName evidence="2">Uncharacterized protein</fullName>
    </submittedName>
</protein>
<accession>A0ABQ9I498</accession>
<feature type="compositionally biased region" description="Basic and acidic residues" evidence="1">
    <location>
        <begin position="346"/>
        <end position="356"/>
    </location>
</feature>
<keyword evidence="3" id="KW-1185">Reference proteome</keyword>
<feature type="region of interest" description="Disordered" evidence="1">
    <location>
        <begin position="342"/>
        <end position="371"/>
    </location>
</feature>
<evidence type="ECO:0000313" key="3">
    <source>
        <dbReference type="Proteomes" id="UP001159363"/>
    </source>
</evidence>
<evidence type="ECO:0000256" key="1">
    <source>
        <dbReference type="SAM" id="MobiDB-lite"/>
    </source>
</evidence>